<feature type="compositionally biased region" description="Low complexity" evidence="1">
    <location>
        <begin position="84"/>
        <end position="94"/>
    </location>
</feature>
<sequence length="310" mass="33656">MAARGSRGPSPELLAAAEQLAWAAGEDLPQDVRWSEERCSGFIAGWVAANGPMPPSQSGWGLAQDRRGGPARRGERFGAPPAPARAGSAHPAGGDVPDLVCRNPELWKPFVRFVDTRTVMPSPPTEKQLAYAHALAQDVGFQVPGKARENAMACSELISDLEAVRRPRPPTEKQLALAHELAQQAGIKVPDEVREDIAACREFIERLNAAREPRPTEKQLAFAQELAQLAGIKVPDEVREDFAACREFIERLNAARWPRRGPGPPTEKQLAFAHELAQQADIKVPDEVRARAAGRHQGAGRGARGLRGLQ</sequence>
<accession>A0ABN9T200</accession>
<dbReference type="EMBL" id="CAUYUJ010014248">
    <property type="protein sequence ID" value="CAK0838774.1"/>
    <property type="molecule type" value="Genomic_DNA"/>
</dbReference>
<reference evidence="2" key="1">
    <citation type="submission" date="2023-10" db="EMBL/GenBank/DDBJ databases">
        <authorList>
            <person name="Chen Y."/>
            <person name="Shah S."/>
            <person name="Dougan E. K."/>
            <person name="Thang M."/>
            <person name="Chan C."/>
        </authorList>
    </citation>
    <scope>NUCLEOTIDE SEQUENCE [LARGE SCALE GENOMIC DNA]</scope>
</reference>
<keyword evidence="3" id="KW-1185">Reference proteome</keyword>
<name>A0ABN9T200_9DINO</name>
<feature type="compositionally biased region" description="Gly residues" evidence="1">
    <location>
        <begin position="297"/>
        <end position="310"/>
    </location>
</feature>
<evidence type="ECO:0000256" key="1">
    <source>
        <dbReference type="SAM" id="MobiDB-lite"/>
    </source>
</evidence>
<feature type="region of interest" description="Disordered" evidence="1">
    <location>
        <begin position="53"/>
        <end position="96"/>
    </location>
</feature>
<gene>
    <name evidence="2" type="ORF">PCOR1329_LOCUS34638</name>
</gene>
<evidence type="ECO:0000313" key="2">
    <source>
        <dbReference type="EMBL" id="CAK0838774.1"/>
    </source>
</evidence>
<protein>
    <submittedName>
        <fullName evidence="2">Uncharacterized protein</fullName>
    </submittedName>
</protein>
<dbReference type="Proteomes" id="UP001189429">
    <property type="component" value="Unassembled WGS sequence"/>
</dbReference>
<feature type="region of interest" description="Disordered" evidence="1">
    <location>
        <begin position="291"/>
        <end position="310"/>
    </location>
</feature>
<comment type="caution">
    <text evidence="2">The sequence shown here is derived from an EMBL/GenBank/DDBJ whole genome shotgun (WGS) entry which is preliminary data.</text>
</comment>
<proteinExistence type="predicted"/>
<organism evidence="2 3">
    <name type="scientific">Prorocentrum cordatum</name>
    <dbReference type="NCBI Taxonomy" id="2364126"/>
    <lineage>
        <taxon>Eukaryota</taxon>
        <taxon>Sar</taxon>
        <taxon>Alveolata</taxon>
        <taxon>Dinophyceae</taxon>
        <taxon>Prorocentrales</taxon>
        <taxon>Prorocentraceae</taxon>
        <taxon>Prorocentrum</taxon>
    </lineage>
</organism>
<evidence type="ECO:0000313" key="3">
    <source>
        <dbReference type="Proteomes" id="UP001189429"/>
    </source>
</evidence>
<feature type="compositionally biased region" description="Basic and acidic residues" evidence="1">
    <location>
        <begin position="64"/>
        <end position="76"/>
    </location>
</feature>